<comment type="caution">
    <text evidence="5">The sequence shown here is derived from an EMBL/GenBank/DDBJ whole genome shotgun (WGS) entry which is preliminary data.</text>
</comment>
<dbReference type="GO" id="GO:0003676">
    <property type="term" value="F:nucleic acid binding"/>
    <property type="evidence" value="ECO:0007669"/>
    <property type="project" value="InterPro"/>
</dbReference>
<evidence type="ECO:0000313" key="6">
    <source>
        <dbReference type="Proteomes" id="UP001055712"/>
    </source>
</evidence>
<feature type="compositionally biased region" description="Basic residues" evidence="4">
    <location>
        <begin position="29"/>
        <end position="44"/>
    </location>
</feature>
<dbReference type="Gene3D" id="1.25.70.10">
    <property type="entry name" value="Transcription termination factor 3, mitochondrial"/>
    <property type="match status" value="1"/>
</dbReference>
<keyword evidence="2" id="KW-0805">Transcription regulation</keyword>
<accession>A0A9D4YUV8</accession>
<protein>
    <submittedName>
        <fullName evidence="5">Uncharacterized protein</fullName>
    </submittedName>
</protein>
<proteinExistence type="inferred from homology"/>
<evidence type="ECO:0000256" key="3">
    <source>
        <dbReference type="ARBA" id="ARBA00022946"/>
    </source>
</evidence>
<evidence type="ECO:0000313" key="5">
    <source>
        <dbReference type="EMBL" id="KAI3427413.1"/>
    </source>
</evidence>
<evidence type="ECO:0000256" key="4">
    <source>
        <dbReference type="SAM" id="MobiDB-lite"/>
    </source>
</evidence>
<sequence>MEGAKCSLHPAPHAHHQAADGSQAPPRLARPKAVAHARQQHQRRAWQPATTPHCTTVLAAADGTDDELEMVLRHGKSVPVPAELAAGLAPLAGACGVADVAAVARAVAALDGSRQQGVLDHGLAVAAYLQGLGIDQGQLGRLLFRSPKLFSRSAEERAGLLFSQLMRLGLSAGQAADCFEMQPHAAATPSLEPAIAVLAPLLAAGSKSAGRSGEQLLGDLLEKDPSAVSLLRWGTEALQRNVDNLLQLGLSEQQLINSLRQNPALLAQSPERLAKLKAVLQRELGADRQLWAKMLRHQSRVASCSEATLRQRAQALVAEFGKEEALRMVALASDLLVIDVVVWRQALAVWRLCGVADPLAVVRNNPPMLTVNWLSPSRLANLLALQRLLPWEPSAAQVIERYGGYVASTAPKKLTGRLLYLEQLSLLELLVADKPTAKREWRQSQQGLSAGREAAGKPAFISVSNVATLAPTKFAGLVQDAQAWLSEDSELVSSSPSFNELSEGLHRLPAWLQLWADAKASAIELEQQLPPELLRAVVSGRRGNGGSGSI</sequence>
<dbReference type="AlphaFoldDB" id="A0A9D4YUV8"/>
<dbReference type="InterPro" id="IPR038538">
    <property type="entry name" value="MTERF_sf"/>
</dbReference>
<dbReference type="InterPro" id="IPR003690">
    <property type="entry name" value="MTERF"/>
</dbReference>
<keyword evidence="2" id="KW-0806">Transcription termination</keyword>
<reference evidence="5" key="2">
    <citation type="submission" date="2020-11" db="EMBL/GenBank/DDBJ databases">
        <authorList>
            <person name="Cecchin M."/>
            <person name="Marcolungo L."/>
            <person name="Rossato M."/>
            <person name="Girolomoni L."/>
            <person name="Cosentino E."/>
            <person name="Cuine S."/>
            <person name="Li-Beisson Y."/>
            <person name="Delledonne M."/>
            <person name="Ballottari M."/>
        </authorList>
    </citation>
    <scope>NUCLEOTIDE SEQUENCE</scope>
    <source>
        <strain evidence="5">211/11P</strain>
        <tissue evidence="5">Whole cell</tissue>
    </source>
</reference>
<dbReference type="Pfam" id="PF02536">
    <property type="entry name" value="mTERF"/>
    <property type="match status" value="1"/>
</dbReference>
<organism evidence="5 6">
    <name type="scientific">Chlorella vulgaris</name>
    <name type="common">Green alga</name>
    <dbReference type="NCBI Taxonomy" id="3077"/>
    <lineage>
        <taxon>Eukaryota</taxon>
        <taxon>Viridiplantae</taxon>
        <taxon>Chlorophyta</taxon>
        <taxon>core chlorophytes</taxon>
        <taxon>Trebouxiophyceae</taxon>
        <taxon>Chlorellales</taxon>
        <taxon>Chlorellaceae</taxon>
        <taxon>Chlorella clade</taxon>
        <taxon>Chlorella</taxon>
    </lineage>
</organism>
<dbReference type="GO" id="GO:0006353">
    <property type="term" value="P:DNA-templated transcription termination"/>
    <property type="evidence" value="ECO:0007669"/>
    <property type="project" value="UniProtKB-KW"/>
</dbReference>
<gene>
    <name evidence="5" type="ORF">D9Q98_010328</name>
</gene>
<dbReference type="EMBL" id="SIDB01000010">
    <property type="protein sequence ID" value="KAI3427413.1"/>
    <property type="molecule type" value="Genomic_DNA"/>
</dbReference>
<name>A0A9D4YUV8_CHLVU</name>
<dbReference type="OrthoDB" id="1684047at2759"/>
<keyword evidence="2" id="KW-0804">Transcription</keyword>
<evidence type="ECO:0000256" key="1">
    <source>
        <dbReference type="ARBA" id="ARBA00007692"/>
    </source>
</evidence>
<keyword evidence="6" id="KW-1185">Reference proteome</keyword>
<dbReference type="Proteomes" id="UP001055712">
    <property type="component" value="Unassembled WGS sequence"/>
</dbReference>
<evidence type="ECO:0000256" key="2">
    <source>
        <dbReference type="ARBA" id="ARBA00022472"/>
    </source>
</evidence>
<comment type="similarity">
    <text evidence="1">Belongs to the mTERF family.</text>
</comment>
<feature type="region of interest" description="Disordered" evidence="4">
    <location>
        <begin position="1"/>
        <end position="49"/>
    </location>
</feature>
<reference evidence="5" key="1">
    <citation type="journal article" date="2019" name="Plant J.">
        <title>Chlorella vulgaris genome assembly and annotation reveals the molecular basis for metabolic acclimation to high light conditions.</title>
        <authorList>
            <person name="Cecchin M."/>
            <person name="Marcolungo L."/>
            <person name="Rossato M."/>
            <person name="Girolomoni L."/>
            <person name="Cosentino E."/>
            <person name="Cuine S."/>
            <person name="Li-Beisson Y."/>
            <person name="Delledonne M."/>
            <person name="Ballottari M."/>
        </authorList>
    </citation>
    <scope>NUCLEOTIDE SEQUENCE</scope>
    <source>
        <strain evidence="5">211/11P</strain>
    </source>
</reference>
<keyword evidence="3" id="KW-0809">Transit peptide</keyword>